<protein>
    <recommendedName>
        <fullName evidence="3">Sel1 repeat family protein</fullName>
    </recommendedName>
</protein>
<dbReference type="SMART" id="SM00671">
    <property type="entry name" value="SEL1"/>
    <property type="match status" value="1"/>
</dbReference>
<sequence>MVKMPIRSFPEQRLARVALLLATLLSGCAFIERAVTPTYGPVDKVGQDAPGNGLSQIRETSEQEREALLDQPYIDPLTNYLRKHQNDTTPPSILSDVRRERDARCDAIARDYQTRAATEDNLQNYRAGYDYSCPQDVAAFAERVNTRTSKPELAQAAEEDQTEAAEAQRKALSDCYLLTSIKNFSAASKVCSTPAENGDTRAQASMGMIAYAFEKFDEALVWARHAAPESADASYLLGRLYERGKVVEVDRKKAAYWYQQAVDGGHRDAQGALQRLSSVAEPDDG</sequence>
<proteinExistence type="predicted"/>
<dbReference type="InterPro" id="IPR006597">
    <property type="entry name" value="Sel1-like"/>
</dbReference>
<dbReference type="SUPFAM" id="SSF81901">
    <property type="entry name" value="HCP-like"/>
    <property type="match status" value="1"/>
</dbReference>
<dbReference type="PROSITE" id="PS51257">
    <property type="entry name" value="PROKAR_LIPOPROTEIN"/>
    <property type="match status" value="1"/>
</dbReference>
<dbReference type="AlphaFoldDB" id="A0A1D9GP60"/>
<organism evidence="1 2">
    <name type="scientific">Marinobacter salinus</name>
    <dbReference type="NCBI Taxonomy" id="1874317"/>
    <lineage>
        <taxon>Bacteria</taxon>
        <taxon>Pseudomonadati</taxon>
        <taxon>Pseudomonadota</taxon>
        <taxon>Gammaproteobacteria</taxon>
        <taxon>Pseudomonadales</taxon>
        <taxon>Marinobacteraceae</taxon>
        <taxon>Marinobacter</taxon>
    </lineage>
</organism>
<reference evidence="1 2" key="1">
    <citation type="submission" date="2016-10" db="EMBL/GenBank/DDBJ databases">
        <title>Marinobacter salinus sp. nov., a moderately halophilic bacterium isolated from a tidal flat environment.</title>
        <authorList>
            <person name="Park S.-J."/>
        </authorList>
    </citation>
    <scope>NUCLEOTIDE SEQUENCE [LARGE SCALE GENOMIC DNA]</scope>
    <source>
        <strain evidence="1 2">Hb8</strain>
    </source>
</reference>
<accession>A0A1D9GP60</accession>
<dbReference type="EMBL" id="CP017715">
    <property type="protein sequence ID" value="AOY89422.1"/>
    <property type="molecule type" value="Genomic_DNA"/>
</dbReference>
<dbReference type="KEGG" id="msq:BKP64_15300"/>
<evidence type="ECO:0008006" key="3">
    <source>
        <dbReference type="Google" id="ProtNLM"/>
    </source>
</evidence>
<dbReference type="Gene3D" id="1.25.40.10">
    <property type="entry name" value="Tetratricopeptide repeat domain"/>
    <property type="match status" value="1"/>
</dbReference>
<dbReference type="InterPro" id="IPR011990">
    <property type="entry name" value="TPR-like_helical_dom_sf"/>
</dbReference>
<keyword evidence="2" id="KW-1185">Reference proteome</keyword>
<dbReference type="Proteomes" id="UP000177445">
    <property type="component" value="Chromosome"/>
</dbReference>
<evidence type="ECO:0000313" key="2">
    <source>
        <dbReference type="Proteomes" id="UP000177445"/>
    </source>
</evidence>
<dbReference type="STRING" id="1874317.BKP64_15300"/>
<dbReference type="Pfam" id="PF08238">
    <property type="entry name" value="Sel1"/>
    <property type="match status" value="1"/>
</dbReference>
<name>A0A1D9GP60_9GAMM</name>
<evidence type="ECO:0000313" key="1">
    <source>
        <dbReference type="EMBL" id="AOY89422.1"/>
    </source>
</evidence>
<gene>
    <name evidence="1" type="ORF">BKP64_15300</name>
</gene>